<evidence type="ECO:0000313" key="2">
    <source>
        <dbReference type="Proteomes" id="UP001458880"/>
    </source>
</evidence>
<accession>A0AAW1KQB8</accession>
<keyword evidence="2" id="KW-1185">Reference proteome</keyword>
<dbReference type="AlphaFoldDB" id="A0AAW1KQB8"/>
<dbReference type="EMBL" id="JASPKY010000191">
    <property type="protein sequence ID" value="KAK9722158.1"/>
    <property type="molecule type" value="Genomic_DNA"/>
</dbReference>
<organism evidence="1 2">
    <name type="scientific">Popillia japonica</name>
    <name type="common">Japanese beetle</name>
    <dbReference type="NCBI Taxonomy" id="7064"/>
    <lineage>
        <taxon>Eukaryota</taxon>
        <taxon>Metazoa</taxon>
        <taxon>Ecdysozoa</taxon>
        <taxon>Arthropoda</taxon>
        <taxon>Hexapoda</taxon>
        <taxon>Insecta</taxon>
        <taxon>Pterygota</taxon>
        <taxon>Neoptera</taxon>
        <taxon>Endopterygota</taxon>
        <taxon>Coleoptera</taxon>
        <taxon>Polyphaga</taxon>
        <taxon>Scarabaeiformia</taxon>
        <taxon>Scarabaeidae</taxon>
        <taxon>Rutelinae</taxon>
        <taxon>Popillia</taxon>
    </lineage>
</organism>
<name>A0AAW1KQB8_POPJA</name>
<sequence length="194" mass="21987">MSTVLSYIAHVFLRFLEGKLDAIGVENIIGEIAQRENRKNNIIIFSLPELDNVSRSEQVSVDVNTISDIFADFGVSPGVVVPLRLGNEPKYTGKRQPQLKTSFKQAEEYTTTDNQRDCISQVIQNNVISSWRSLKVNVRYWLQENVHWTLKIRPQNLQKINLCVGIVEDPVPFNVPCLTGETYLACAMPKLQPL</sequence>
<dbReference type="Proteomes" id="UP001458880">
    <property type="component" value="Unassembled WGS sequence"/>
</dbReference>
<evidence type="ECO:0000313" key="1">
    <source>
        <dbReference type="EMBL" id="KAK9722158.1"/>
    </source>
</evidence>
<proteinExistence type="predicted"/>
<comment type="caution">
    <text evidence="1">The sequence shown here is derived from an EMBL/GenBank/DDBJ whole genome shotgun (WGS) entry which is preliminary data.</text>
</comment>
<gene>
    <name evidence="1" type="ORF">QE152_g19830</name>
</gene>
<protein>
    <submittedName>
        <fullName evidence="1">Uncharacterized protein</fullName>
    </submittedName>
</protein>
<reference evidence="1 2" key="1">
    <citation type="journal article" date="2024" name="BMC Genomics">
        <title>De novo assembly and annotation of Popillia japonica's genome with initial clues to its potential as an invasive pest.</title>
        <authorList>
            <person name="Cucini C."/>
            <person name="Boschi S."/>
            <person name="Funari R."/>
            <person name="Cardaioli E."/>
            <person name="Iannotti N."/>
            <person name="Marturano G."/>
            <person name="Paoli F."/>
            <person name="Bruttini M."/>
            <person name="Carapelli A."/>
            <person name="Frati F."/>
            <person name="Nardi F."/>
        </authorList>
    </citation>
    <scope>NUCLEOTIDE SEQUENCE [LARGE SCALE GENOMIC DNA]</scope>
    <source>
        <strain evidence="1">DMR45628</strain>
    </source>
</reference>